<reference evidence="3" key="1">
    <citation type="submission" date="2022-09" db="EMBL/GenBank/DDBJ databases">
        <authorList>
            <person name="Duchaud E."/>
        </authorList>
    </citation>
    <scope>NUCLEOTIDE SEQUENCE</scope>
    <source>
        <strain evidence="3">TRV642</strain>
    </source>
</reference>
<dbReference type="RefSeq" id="WP_263362579.1">
    <property type="nucleotide sequence ID" value="NZ_OX336425.1"/>
</dbReference>
<evidence type="ECO:0000313" key="3">
    <source>
        <dbReference type="EMBL" id="CAI2766442.1"/>
    </source>
</evidence>
<protein>
    <recommendedName>
        <fullName evidence="2">Extracellular endo-alpha-(1-&gt;5)-L-arabinanase C-terminal domain-containing protein</fullName>
    </recommendedName>
</protein>
<name>A0A9W4TEA3_9FLAO</name>
<dbReference type="Proteomes" id="UP001152749">
    <property type="component" value="Chromosome"/>
</dbReference>
<dbReference type="Pfam" id="PF16369">
    <property type="entry name" value="GH43_C"/>
    <property type="match status" value="1"/>
</dbReference>
<evidence type="ECO:0000259" key="2">
    <source>
        <dbReference type="Pfam" id="PF16369"/>
    </source>
</evidence>
<sequence>MKKIAFLALIMLASLSIQAQTSKELVGKWQLVKLTKNGKEKDIKEKFKSDQVFQVFNEDGKFTGIVGDKSTNGKWKLSKKNDVLTVTVNLIPVKFQIEYFDSQKRVITQDQLGTLEYKKINN</sequence>
<dbReference type="EMBL" id="OX336425">
    <property type="protein sequence ID" value="CAI2766442.1"/>
    <property type="molecule type" value="Genomic_DNA"/>
</dbReference>
<keyword evidence="1" id="KW-0732">Signal</keyword>
<dbReference type="InterPro" id="IPR032291">
    <property type="entry name" value="Abn2_C"/>
</dbReference>
<proteinExistence type="predicted"/>
<dbReference type="Gene3D" id="2.40.128.490">
    <property type="entry name" value="Uncharacterised protein PF14869, DUF4488"/>
    <property type="match status" value="1"/>
</dbReference>
<dbReference type="AlphaFoldDB" id="A0A9W4TEA3"/>
<feature type="signal peptide" evidence="1">
    <location>
        <begin position="1"/>
        <end position="19"/>
    </location>
</feature>
<organism evidence="3 4">
    <name type="scientific">Flavobacterium collinsii</name>
    <dbReference type="NCBI Taxonomy" id="1114861"/>
    <lineage>
        <taxon>Bacteria</taxon>
        <taxon>Pseudomonadati</taxon>
        <taxon>Bacteroidota</taxon>
        <taxon>Flavobacteriia</taxon>
        <taxon>Flavobacteriales</taxon>
        <taxon>Flavobacteriaceae</taxon>
        <taxon>Flavobacterium</taxon>
    </lineage>
</organism>
<evidence type="ECO:0000256" key="1">
    <source>
        <dbReference type="SAM" id="SignalP"/>
    </source>
</evidence>
<evidence type="ECO:0000313" key="4">
    <source>
        <dbReference type="Proteomes" id="UP001152749"/>
    </source>
</evidence>
<feature type="domain" description="Extracellular endo-alpha-(1-&gt;5)-L-arabinanase C-terminal" evidence="2">
    <location>
        <begin position="18"/>
        <end position="89"/>
    </location>
</feature>
<feature type="chain" id="PRO_5040970863" description="Extracellular endo-alpha-(1-&gt;5)-L-arabinanase C-terminal domain-containing protein" evidence="1">
    <location>
        <begin position="20"/>
        <end position="122"/>
    </location>
</feature>
<accession>A0A9W4TEA3</accession>
<gene>
    <name evidence="3" type="ORF">TRV642_1487</name>
</gene>
<dbReference type="KEGG" id="fcs:TRV642_1487"/>